<evidence type="ECO:0000256" key="1">
    <source>
        <dbReference type="ARBA" id="ARBA00022801"/>
    </source>
</evidence>
<dbReference type="SMART" id="SM00490">
    <property type="entry name" value="HELICc"/>
    <property type="match status" value="1"/>
</dbReference>
<keyword evidence="1" id="KW-0378">Hydrolase</keyword>
<evidence type="ECO:0000259" key="2">
    <source>
        <dbReference type="PROSITE" id="PS51194"/>
    </source>
</evidence>
<dbReference type="RefSeq" id="WP_320384866.1">
    <property type="nucleotide sequence ID" value="NZ_JAROCA020000001.1"/>
</dbReference>
<comment type="caution">
    <text evidence="3">The sequence shown here is derived from an EMBL/GenBank/DDBJ whole genome shotgun (WGS) entry which is preliminary data.</text>
</comment>
<dbReference type="PROSITE" id="PS51194">
    <property type="entry name" value="HELICASE_CTER"/>
    <property type="match status" value="1"/>
</dbReference>
<dbReference type="Proteomes" id="UP001228376">
    <property type="component" value="Unassembled WGS sequence"/>
</dbReference>
<keyword evidence="3" id="KW-0347">Helicase</keyword>
<dbReference type="EMBL" id="JAROCA020000001">
    <property type="protein sequence ID" value="MDY0404438.1"/>
    <property type="molecule type" value="Genomic_DNA"/>
</dbReference>
<dbReference type="Pfam" id="PF00271">
    <property type="entry name" value="Helicase_C"/>
    <property type="match status" value="1"/>
</dbReference>
<keyword evidence="3" id="KW-0067">ATP-binding</keyword>
<dbReference type="InterPro" id="IPR027417">
    <property type="entry name" value="P-loop_NTPase"/>
</dbReference>
<keyword evidence="3" id="KW-0547">Nucleotide-binding</keyword>
<feature type="domain" description="Helicase C-terminal" evidence="2">
    <location>
        <begin position="1"/>
        <end position="140"/>
    </location>
</feature>
<keyword evidence="4" id="KW-1185">Reference proteome</keyword>
<dbReference type="CDD" id="cd18793">
    <property type="entry name" value="SF2_C_SNF"/>
    <property type="match status" value="1"/>
</dbReference>
<sequence length="150" mass="17091">MLIFSQFTSMHEIIAEKLDEKGIGYFYLHGQTPSKERVEMSNRFNDGEKSVFLISLKAGGTGLNLTGADTVILYDLWWNPAVEDQATGRAHRFGQKNVVQVIRMITDGTIEEKIYALQQKKRELIDKVIQPGETMLSSLSEEDIRELLRI</sequence>
<evidence type="ECO:0000313" key="3">
    <source>
        <dbReference type="EMBL" id="MDY0404438.1"/>
    </source>
</evidence>
<gene>
    <name evidence="3" type="ORF">P5G51_002530</name>
</gene>
<dbReference type="SUPFAM" id="SSF52540">
    <property type="entry name" value="P-loop containing nucleoside triphosphate hydrolases"/>
    <property type="match status" value="1"/>
</dbReference>
<dbReference type="InterPro" id="IPR001650">
    <property type="entry name" value="Helicase_C-like"/>
</dbReference>
<name>A0ABU5CFT3_9BACI</name>
<protein>
    <submittedName>
        <fullName evidence="3">C-terminal helicase domain-containing protein</fullName>
    </submittedName>
</protein>
<evidence type="ECO:0000313" key="4">
    <source>
        <dbReference type="Proteomes" id="UP001228376"/>
    </source>
</evidence>
<dbReference type="Gene3D" id="3.40.50.300">
    <property type="entry name" value="P-loop containing nucleotide triphosphate hydrolases"/>
    <property type="match status" value="1"/>
</dbReference>
<organism evidence="3 4">
    <name type="scientific">Tigheibacillus jepli</name>
    <dbReference type="NCBI Taxonomy" id="3035914"/>
    <lineage>
        <taxon>Bacteria</taxon>
        <taxon>Bacillati</taxon>
        <taxon>Bacillota</taxon>
        <taxon>Bacilli</taxon>
        <taxon>Bacillales</taxon>
        <taxon>Bacillaceae</taxon>
        <taxon>Tigheibacillus</taxon>
    </lineage>
</organism>
<reference evidence="3 4" key="1">
    <citation type="submission" date="2023-10" db="EMBL/GenBank/DDBJ databases">
        <title>179-bfca-hs.</title>
        <authorList>
            <person name="Miliotis G."/>
            <person name="Sengupta P."/>
            <person name="Hameed A."/>
            <person name="Chuvochina M."/>
            <person name="Mcdonagh F."/>
            <person name="Simpson A.C."/>
            <person name="Singh N.K."/>
            <person name="Rekha P.D."/>
            <person name="Raman K."/>
            <person name="Hugenholtz P."/>
            <person name="Venkateswaran K."/>
        </authorList>
    </citation>
    <scope>NUCLEOTIDE SEQUENCE [LARGE SCALE GENOMIC DNA]</scope>
    <source>
        <strain evidence="3 4">179-BFC-A-HS</strain>
    </source>
</reference>
<dbReference type="GO" id="GO:0004386">
    <property type="term" value="F:helicase activity"/>
    <property type="evidence" value="ECO:0007669"/>
    <property type="project" value="UniProtKB-KW"/>
</dbReference>
<accession>A0ABU5CFT3</accession>
<dbReference type="PANTHER" id="PTHR10799">
    <property type="entry name" value="SNF2/RAD54 HELICASE FAMILY"/>
    <property type="match status" value="1"/>
</dbReference>
<dbReference type="InterPro" id="IPR049730">
    <property type="entry name" value="SNF2/RAD54-like_C"/>
</dbReference>
<proteinExistence type="predicted"/>